<dbReference type="EMBL" id="BPLQ01002335">
    <property type="protein sequence ID" value="GIX91633.1"/>
    <property type="molecule type" value="Genomic_DNA"/>
</dbReference>
<accession>A0AAV4P3S7</accession>
<dbReference type="AlphaFoldDB" id="A0AAV4P3S7"/>
<organism evidence="1 2">
    <name type="scientific">Caerostris darwini</name>
    <dbReference type="NCBI Taxonomy" id="1538125"/>
    <lineage>
        <taxon>Eukaryota</taxon>
        <taxon>Metazoa</taxon>
        <taxon>Ecdysozoa</taxon>
        <taxon>Arthropoda</taxon>
        <taxon>Chelicerata</taxon>
        <taxon>Arachnida</taxon>
        <taxon>Araneae</taxon>
        <taxon>Araneomorphae</taxon>
        <taxon>Entelegynae</taxon>
        <taxon>Araneoidea</taxon>
        <taxon>Araneidae</taxon>
        <taxon>Caerostris</taxon>
    </lineage>
</organism>
<sequence length="96" mass="10701">MPLVGPRTKGSVWRKISRQPRRDVFGALLSTPWTPAELGSIPVIQSDLSCSPPTGVPLSSGCRMHNNLAIQLKLMRPISRPLSLQIDIEQHDYRET</sequence>
<comment type="caution">
    <text evidence="1">The sequence shown here is derived from an EMBL/GenBank/DDBJ whole genome shotgun (WGS) entry which is preliminary data.</text>
</comment>
<evidence type="ECO:0000313" key="2">
    <source>
        <dbReference type="Proteomes" id="UP001054837"/>
    </source>
</evidence>
<protein>
    <submittedName>
        <fullName evidence="1">Uncharacterized protein</fullName>
    </submittedName>
</protein>
<gene>
    <name evidence="1" type="ORF">CDAR_557261</name>
</gene>
<keyword evidence="2" id="KW-1185">Reference proteome</keyword>
<reference evidence="1 2" key="1">
    <citation type="submission" date="2021-06" db="EMBL/GenBank/DDBJ databases">
        <title>Caerostris darwini draft genome.</title>
        <authorList>
            <person name="Kono N."/>
            <person name="Arakawa K."/>
        </authorList>
    </citation>
    <scope>NUCLEOTIDE SEQUENCE [LARGE SCALE GENOMIC DNA]</scope>
</reference>
<name>A0AAV4P3S7_9ARAC</name>
<dbReference type="Proteomes" id="UP001054837">
    <property type="component" value="Unassembled WGS sequence"/>
</dbReference>
<proteinExistence type="predicted"/>
<evidence type="ECO:0000313" key="1">
    <source>
        <dbReference type="EMBL" id="GIX91633.1"/>
    </source>
</evidence>